<comment type="caution">
    <text evidence="1">The sequence shown here is derived from an EMBL/GenBank/DDBJ whole genome shotgun (WGS) entry which is preliminary data.</text>
</comment>
<accession>A0ACC0BKS1</accession>
<keyword evidence="2" id="KW-1185">Reference proteome</keyword>
<gene>
    <name evidence="1" type="ORF">M9H77_13566</name>
</gene>
<dbReference type="EMBL" id="CM044703">
    <property type="protein sequence ID" value="KAI5673202.1"/>
    <property type="molecule type" value="Genomic_DNA"/>
</dbReference>
<reference evidence="2" key="1">
    <citation type="journal article" date="2023" name="Nat. Plants">
        <title>Single-cell RNA sequencing provides a high-resolution roadmap for understanding the multicellular compartmentation of specialized metabolism.</title>
        <authorList>
            <person name="Sun S."/>
            <person name="Shen X."/>
            <person name="Li Y."/>
            <person name="Li Y."/>
            <person name="Wang S."/>
            <person name="Li R."/>
            <person name="Zhang H."/>
            <person name="Shen G."/>
            <person name="Guo B."/>
            <person name="Wei J."/>
            <person name="Xu J."/>
            <person name="St-Pierre B."/>
            <person name="Chen S."/>
            <person name="Sun C."/>
        </authorList>
    </citation>
    <scope>NUCLEOTIDE SEQUENCE [LARGE SCALE GENOMIC DNA]</scope>
</reference>
<evidence type="ECO:0000313" key="2">
    <source>
        <dbReference type="Proteomes" id="UP001060085"/>
    </source>
</evidence>
<organism evidence="1 2">
    <name type="scientific">Catharanthus roseus</name>
    <name type="common">Madagascar periwinkle</name>
    <name type="synonym">Vinca rosea</name>
    <dbReference type="NCBI Taxonomy" id="4058"/>
    <lineage>
        <taxon>Eukaryota</taxon>
        <taxon>Viridiplantae</taxon>
        <taxon>Streptophyta</taxon>
        <taxon>Embryophyta</taxon>
        <taxon>Tracheophyta</taxon>
        <taxon>Spermatophyta</taxon>
        <taxon>Magnoliopsida</taxon>
        <taxon>eudicotyledons</taxon>
        <taxon>Gunneridae</taxon>
        <taxon>Pentapetalae</taxon>
        <taxon>asterids</taxon>
        <taxon>lamiids</taxon>
        <taxon>Gentianales</taxon>
        <taxon>Apocynaceae</taxon>
        <taxon>Rauvolfioideae</taxon>
        <taxon>Vinceae</taxon>
        <taxon>Catharanthinae</taxon>
        <taxon>Catharanthus</taxon>
    </lineage>
</organism>
<evidence type="ECO:0000313" key="1">
    <source>
        <dbReference type="EMBL" id="KAI5673202.1"/>
    </source>
</evidence>
<protein>
    <submittedName>
        <fullName evidence="1">Uncharacterized protein</fullName>
    </submittedName>
</protein>
<name>A0ACC0BKS1_CATRO</name>
<sequence length="134" mass="15078">MSEGLVRARSSLEKSTSKCRKIFVSSNGKAKYRVFPISATRVPHAINDNAQEIEWGRGEELVHKLYIYDPNFIMFPGLITKHNTRGGTKGDGQTLVRNGSNMRDEDPIKGYVHSLTMVLTYKNLLLKKGSKLHS</sequence>
<proteinExistence type="predicted"/>
<dbReference type="Proteomes" id="UP001060085">
    <property type="component" value="Linkage Group LG03"/>
</dbReference>